<sequence length="242" mass="27247">MLHTVVRKNLLEEVDIIAEIVNGPSTTSKMADLLTPALSPSITSDTVINLPLTSYTPLFIPATERRYAVTSSRRVPGINIVLELLQFLAKIHNFGYPAAPQDLVDIESATNTDIAVKGRETPSVRDGEMAKWQGELHLDLRSTIRPAVSETPTTIAHDRLKTLRISFWSRTDSEGSTHRYAGRKRDTFLRAPRVPTRQTRPGVRDRRLSIRNRVSSLHGYWYRTMANIDTLGDNVQTPRHPD</sequence>
<evidence type="ECO:0000313" key="2">
    <source>
        <dbReference type="Proteomes" id="UP000504636"/>
    </source>
</evidence>
<evidence type="ECO:0000313" key="1">
    <source>
        <dbReference type="EMBL" id="KAF2814470.1"/>
    </source>
</evidence>
<organism evidence="1">
    <name type="scientific">Mytilinidion resinicola</name>
    <dbReference type="NCBI Taxonomy" id="574789"/>
    <lineage>
        <taxon>Eukaryota</taxon>
        <taxon>Fungi</taxon>
        <taxon>Dikarya</taxon>
        <taxon>Ascomycota</taxon>
        <taxon>Pezizomycotina</taxon>
        <taxon>Dothideomycetes</taxon>
        <taxon>Pleosporomycetidae</taxon>
        <taxon>Mytilinidiales</taxon>
        <taxon>Mytilinidiaceae</taxon>
        <taxon>Mytilinidion</taxon>
    </lineage>
</organism>
<evidence type="ECO:0000313" key="3">
    <source>
        <dbReference type="RefSeq" id="XP_033581434.1"/>
    </source>
</evidence>
<keyword evidence="2" id="KW-1185">Reference proteome</keyword>
<reference evidence="1 3" key="1">
    <citation type="journal article" date="2020" name="Stud. Mycol.">
        <title>101 Dothideomycetes genomes: a test case for predicting lifestyles and emergence of pathogens.</title>
        <authorList>
            <person name="Haridas S."/>
            <person name="Albert R."/>
            <person name="Binder M."/>
            <person name="Bloem J."/>
            <person name="Labutti K."/>
            <person name="Salamov A."/>
            <person name="Andreopoulos B."/>
            <person name="Baker S."/>
            <person name="Barry K."/>
            <person name="Bills G."/>
            <person name="Bluhm B."/>
            <person name="Cannon C."/>
            <person name="Castanera R."/>
            <person name="Culley D."/>
            <person name="Daum C."/>
            <person name="Ezra D."/>
            <person name="Gonzalez J."/>
            <person name="Henrissat B."/>
            <person name="Kuo A."/>
            <person name="Liang C."/>
            <person name="Lipzen A."/>
            <person name="Lutzoni F."/>
            <person name="Magnuson J."/>
            <person name="Mondo S."/>
            <person name="Nolan M."/>
            <person name="Ohm R."/>
            <person name="Pangilinan J."/>
            <person name="Park H.-J."/>
            <person name="Ramirez L."/>
            <person name="Alfaro M."/>
            <person name="Sun H."/>
            <person name="Tritt A."/>
            <person name="Yoshinaga Y."/>
            <person name="Zwiers L.-H."/>
            <person name="Turgeon B."/>
            <person name="Goodwin S."/>
            <person name="Spatafora J."/>
            <person name="Crous P."/>
            <person name="Grigoriev I."/>
        </authorList>
    </citation>
    <scope>NUCLEOTIDE SEQUENCE</scope>
    <source>
        <strain evidence="1 3">CBS 304.34</strain>
    </source>
</reference>
<reference evidence="3" key="3">
    <citation type="submission" date="2025-04" db="UniProtKB">
        <authorList>
            <consortium name="RefSeq"/>
        </authorList>
    </citation>
    <scope>IDENTIFICATION</scope>
    <source>
        <strain evidence="3">CBS 304.34</strain>
    </source>
</reference>
<accession>A0A6A6Z0D5</accession>
<dbReference type="AlphaFoldDB" id="A0A6A6Z0D5"/>
<dbReference type="RefSeq" id="XP_033581434.1">
    <property type="nucleotide sequence ID" value="XM_033727753.1"/>
</dbReference>
<proteinExistence type="predicted"/>
<gene>
    <name evidence="1 3" type="ORF">BDZ99DRAFT_568084</name>
</gene>
<dbReference type="GeneID" id="54468646"/>
<dbReference type="Proteomes" id="UP000504636">
    <property type="component" value="Unplaced"/>
</dbReference>
<reference evidence="3" key="2">
    <citation type="submission" date="2020-04" db="EMBL/GenBank/DDBJ databases">
        <authorList>
            <consortium name="NCBI Genome Project"/>
        </authorList>
    </citation>
    <scope>NUCLEOTIDE SEQUENCE</scope>
    <source>
        <strain evidence="3">CBS 304.34</strain>
    </source>
</reference>
<name>A0A6A6Z0D5_9PEZI</name>
<protein>
    <submittedName>
        <fullName evidence="1 3">Uncharacterized protein</fullName>
    </submittedName>
</protein>
<dbReference type="EMBL" id="MU003695">
    <property type="protein sequence ID" value="KAF2814470.1"/>
    <property type="molecule type" value="Genomic_DNA"/>
</dbReference>